<proteinExistence type="predicted"/>
<dbReference type="EMBL" id="CM027684">
    <property type="protein sequence ID" value="KAG0529366.1"/>
    <property type="molecule type" value="Genomic_DNA"/>
</dbReference>
<dbReference type="Proteomes" id="UP000807115">
    <property type="component" value="Chromosome 5"/>
</dbReference>
<gene>
    <name evidence="3" type="ORF">BDA96_05G092600</name>
</gene>
<evidence type="ECO:0008006" key="5">
    <source>
        <dbReference type="Google" id="ProtNLM"/>
    </source>
</evidence>
<reference evidence="3" key="2">
    <citation type="submission" date="2020-10" db="EMBL/GenBank/DDBJ databases">
        <authorList>
            <person name="Cooper E.A."/>
            <person name="Brenton Z.W."/>
            <person name="Flinn B.S."/>
            <person name="Jenkins J."/>
            <person name="Shu S."/>
            <person name="Flowers D."/>
            <person name="Luo F."/>
            <person name="Wang Y."/>
            <person name="Xia P."/>
            <person name="Barry K."/>
            <person name="Daum C."/>
            <person name="Lipzen A."/>
            <person name="Yoshinaga Y."/>
            <person name="Schmutz J."/>
            <person name="Saski C."/>
            <person name="Vermerris W."/>
            <person name="Kresovich S."/>
        </authorList>
    </citation>
    <scope>NUCLEOTIDE SEQUENCE</scope>
</reference>
<dbReference type="SUPFAM" id="SSF81383">
    <property type="entry name" value="F-box domain"/>
    <property type="match status" value="1"/>
</dbReference>
<name>A0A921QWT8_SORBI</name>
<feature type="domain" description="F-box protein AT5G49610-like beta-propeller" evidence="2">
    <location>
        <begin position="99"/>
        <end position="362"/>
    </location>
</feature>
<dbReference type="InterPro" id="IPR056594">
    <property type="entry name" value="AT5G49610-like_b-prop"/>
</dbReference>
<dbReference type="KEGG" id="sbi:8071549"/>
<dbReference type="PANTHER" id="PTHR32133:SF359">
    <property type="entry name" value="F-BOX DOMAIN-CONTAINING PROTEIN"/>
    <property type="match status" value="1"/>
</dbReference>
<reference evidence="3" key="1">
    <citation type="journal article" date="2019" name="BMC Genomics">
        <title>A new reference genome for Sorghum bicolor reveals high levels of sequence similarity between sweet and grain genotypes: implications for the genetics of sugar metabolism.</title>
        <authorList>
            <person name="Cooper E.A."/>
            <person name="Brenton Z.W."/>
            <person name="Flinn B.S."/>
            <person name="Jenkins J."/>
            <person name="Shu S."/>
            <person name="Flowers D."/>
            <person name="Luo F."/>
            <person name="Wang Y."/>
            <person name="Xia P."/>
            <person name="Barry K."/>
            <person name="Daum C."/>
            <person name="Lipzen A."/>
            <person name="Yoshinaga Y."/>
            <person name="Schmutz J."/>
            <person name="Saski C."/>
            <person name="Vermerris W."/>
            <person name="Kresovich S."/>
        </authorList>
    </citation>
    <scope>NUCLEOTIDE SEQUENCE</scope>
</reference>
<dbReference type="InterPro" id="IPR001810">
    <property type="entry name" value="F-box_dom"/>
</dbReference>
<dbReference type="OrthoDB" id="690324at2759"/>
<protein>
    <recommendedName>
        <fullName evidence="5">F-box domain-containing protein</fullName>
    </recommendedName>
</protein>
<comment type="caution">
    <text evidence="3">The sequence shown here is derived from an EMBL/GenBank/DDBJ whole genome shotgun (WGS) entry which is preliminary data.</text>
</comment>
<dbReference type="Gramene" id="EES09571">
    <property type="protein sequence ID" value="EES09571"/>
    <property type="gene ID" value="SORBI_3005G089800"/>
</dbReference>
<dbReference type="Pfam" id="PF00646">
    <property type="entry name" value="F-box"/>
    <property type="match status" value="1"/>
</dbReference>
<dbReference type="PANTHER" id="PTHR32133">
    <property type="entry name" value="OS07G0120400 PROTEIN"/>
    <property type="match status" value="1"/>
</dbReference>
<evidence type="ECO:0000259" key="2">
    <source>
        <dbReference type="Pfam" id="PF23635"/>
    </source>
</evidence>
<dbReference type="CDD" id="cd22157">
    <property type="entry name" value="F-box_AtFBW1-like"/>
    <property type="match status" value="1"/>
</dbReference>
<dbReference type="AlphaFoldDB" id="A0A921QWT8"/>
<evidence type="ECO:0000259" key="1">
    <source>
        <dbReference type="Pfam" id="PF00646"/>
    </source>
</evidence>
<evidence type="ECO:0000313" key="3">
    <source>
        <dbReference type="EMBL" id="KAG0529366.1"/>
    </source>
</evidence>
<accession>A0A921QWT8</accession>
<organism evidence="3 4">
    <name type="scientific">Sorghum bicolor</name>
    <name type="common">Sorghum</name>
    <name type="synonym">Sorghum vulgare</name>
    <dbReference type="NCBI Taxonomy" id="4558"/>
    <lineage>
        <taxon>Eukaryota</taxon>
        <taxon>Viridiplantae</taxon>
        <taxon>Streptophyta</taxon>
        <taxon>Embryophyta</taxon>
        <taxon>Tracheophyta</taxon>
        <taxon>Spermatophyta</taxon>
        <taxon>Magnoliopsida</taxon>
        <taxon>Liliopsida</taxon>
        <taxon>Poales</taxon>
        <taxon>Poaceae</taxon>
        <taxon>PACMAD clade</taxon>
        <taxon>Panicoideae</taxon>
        <taxon>Andropogonodae</taxon>
        <taxon>Andropogoneae</taxon>
        <taxon>Sorghinae</taxon>
        <taxon>Sorghum</taxon>
    </lineage>
</organism>
<sequence length="374" mass="41115">MAPPELMDDLIGEILLRLPPEDPGCLVRASLVCKPWRRLLSDPSFPRRYREFHGVPPLLGFLHYVKKCGDFLSPFFPSFFPIKEASPILNPPPEPKSYILDCRHGRVLLFNYSNKDLIVWDPITNSRQDLGWPPKLEHYFCFRAAVLCALDGCDHLSCRGGPFLVVLVAIDFPNEIGGDGASARTYSSETGAWSTGVSSLHVGFPMNGHKMIGSSLLARGALYFMLDKGRSILKYDLAGCGMSVMSAPPFTGPVGNMVLVKAEGGGLGACGVEGHNLHLWAWRSTGGPNGGIPEWERSRVMDIQLDIADLSTQLDVVDFAEGAGSMFVLANKDVFAVDLKSGRARKIGKRGRFKVIFPFMSFYSLMPTDLFPQS</sequence>
<dbReference type="Pfam" id="PF23635">
    <property type="entry name" value="Beta-prop_AT5G49610-like"/>
    <property type="match status" value="1"/>
</dbReference>
<feature type="domain" description="F-box" evidence="1">
    <location>
        <begin position="8"/>
        <end position="47"/>
    </location>
</feature>
<dbReference type="OMA" id="DMILIST"/>
<dbReference type="Gene3D" id="1.20.1280.50">
    <property type="match status" value="1"/>
</dbReference>
<evidence type="ECO:0000313" key="4">
    <source>
        <dbReference type="Proteomes" id="UP000807115"/>
    </source>
</evidence>
<dbReference type="InterPro" id="IPR036047">
    <property type="entry name" value="F-box-like_dom_sf"/>
</dbReference>